<evidence type="ECO:0000256" key="3">
    <source>
        <dbReference type="ARBA" id="ARBA00022989"/>
    </source>
</evidence>
<keyword evidence="7" id="KW-1185">Reference proteome</keyword>
<dbReference type="AlphaFoldDB" id="A0A419W8T0"/>
<comment type="subcellular location">
    <subcellularLocation>
        <location evidence="1">Membrane</location>
        <topology evidence="1">Multi-pass membrane protein</topology>
    </subcellularLocation>
</comment>
<dbReference type="GO" id="GO:0016020">
    <property type="term" value="C:membrane"/>
    <property type="evidence" value="ECO:0007669"/>
    <property type="project" value="UniProtKB-SubCell"/>
</dbReference>
<feature type="transmembrane region" description="Helical" evidence="5">
    <location>
        <begin position="21"/>
        <end position="41"/>
    </location>
</feature>
<dbReference type="Proteomes" id="UP000283387">
    <property type="component" value="Unassembled WGS sequence"/>
</dbReference>
<feature type="transmembrane region" description="Helical" evidence="5">
    <location>
        <begin position="122"/>
        <end position="146"/>
    </location>
</feature>
<dbReference type="PANTHER" id="PTHR37306:SF1">
    <property type="entry name" value="COLICIN V PRODUCTION PROTEIN"/>
    <property type="match status" value="1"/>
</dbReference>
<accession>A0A419W8T0</accession>
<feature type="transmembrane region" description="Helical" evidence="5">
    <location>
        <begin position="86"/>
        <end position="110"/>
    </location>
</feature>
<feature type="transmembrane region" description="Helical" evidence="5">
    <location>
        <begin position="48"/>
        <end position="66"/>
    </location>
</feature>
<evidence type="ECO:0000256" key="5">
    <source>
        <dbReference type="SAM" id="Phobius"/>
    </source>
</evidence>
<sequence length="204" mass="23275">MWAHFCRNNKYFLFLLQNNPFLYRMNYIDIILGILLVIAAVRGFIKGFIVELASLVALILGIWGAIHFSHFTAGFLVDTFHWESEHVGLVAFIITFLIILVVVHILGNILTKLVEALALGFLNHLAGLFFGVLKTALILSIILLFFDRIDEDAHLISQETKEESQVYEPLKNLVPTLLPFLNFWDETEDLQKSKTNGKKVDKMV</sequence>
<evidence type="ECO:0000313" key="6">
    <source>
        <dbReference type="EMBL" id="RKD91865.1"/>
    </source>
</evidence>
<reference evidence="6 7" key="1">
    <citation type="submission" date="2018-09" db="EMBL/GenBank/DDBJ databases">
        <title>Genomic Encyclopedia of Archaeal and Bacterial Type Strains, Phase II (KMG-II): from individual species to whole genera.</title>
        <authorList>
            <person name="Goeker M."/>
        </authorList>
    </citation>
    <scope>NUCLEOTIDE SEQUENCE [LARGE SCALE GENOMIC DNA]</scope>
    <source>
        <strain evidence="6 7">DSM 27148</strain>
    </source>
</reference>
<dbReference type="InterPro" id="IPR003825">
    <property type="entry name" value="Colicin-V_CvpA"/>
</dbReference>
<evidence type="ECO:0000313" key="7">
    <source>
        <dbReference type="Proteomes" id="UP000283387"/>
    </source>
</evidence>
<gene>
    <name evidence="6" type="ORF">BC643_2233</name>
</gene>
<evidence type="ECO:0000256" key="2">
    <source>
        <dbReference type="ARBA" id="ARBA00022692"/>
    </source>
</evidence>
<name>A0A419W8T0_9BACT</name>
<dbReference type="PANTHER" id="PTHR37306">
    <property type="entry name" value="COLICIN V PRODUCTION PROTEIN"/>
    <property type="match status" value="1"/>
</dbReference>
<dbReference type="EMBL" id="RAPN01000001">
    <property type="protein sequence ID" value="RKD91865.1"/>
    <property type="molecule type" value="Genomic_DNA"/>
</dbReference>
<evidence type="ECO:0000256" key="1">
    <source>
        <dbReference type="ARBA" id="ARBA00004141"/>
    </source>
</evidence>
<protein>
    <submittedName>
        <fullName evidence="6">Membrane protein required for colicin V production</fullName>
    </submittedName>
</protein>
<evidence type="ECO:0000256" key="4">
    <source>
        <dbReference type="ARBA" id="ARBA00023136"/>
    </source>
</evidence>
<dbReference type="GO" id="GO:0009403">
    <property type="term" value="P:toxin biosynthetic process"/>
    <property type="evidence" value="ECO:0007669"/>
    <property type="project" value="InterPro"/>
</dbReference>
<proteinExistence type="predicted"/>
<keyword evidence="2 5" id="KW-0812">Transmembrane</keyword>
<organism evidence="6 7">
    <name type="scientific">Mangrovibacterium diazotrophicum</name>
    <dbReference type="NCBI Taxonomy" id="1261403"/>
    <lineage>
        <taxon>Bacteria</taxon>
        <taxon>Pseudomonadati</taxon>
        <taxon>Bacteroidota</taxon>
        <taxon>Bacteroidia</taxon>
        <taxon>Marinilabiliales</taxon>
        <taxon>Prolixibacteraceae</taxon>
        <taxon>Mangrovibacterium</taxon>
    </lineage>
</organism>
<dbReference type="Pfam" id="PF02674">
    <property type="entry name" value="Colicin_V"/>
    <property type="match status" value="1"/>
</dbReference>
<comment type="caution">
    <text evidence="6">The sequence shown here is derived from an EMBL/GenBank/DDBJ whole genome shotgun (WGS) entry which is preliminary data.</text>
</comment>
<keyword evidence="4 5" id="KW-0472">Membrane</keyword>
<keyword evidence="3 5" id="KW-1133">Transmembrane helix</keyword>